<protein>
    <submittedName>
        <fullName evidence="1">Capsid protein</fullName>
    </submittedName>
</protein>
<name>A0A6C0X1E1_9TOMB</name>
<proteinExistence type="predicted"/>
<evidence type="ECO:0000313" key="1">
    <source>
        <dbReference type="EMBL" id="QIC52844.1"/>
    </source>
</evidence>
<sequence length="462" mass="49073">MAQSKAARRRARELRDNRKVNAGVHTSSAMFAPSDVFNRERQVVKYSPFQERPKGVSGKATGHHTLPPTLSSYINPFAASSRGVRYPDAFRGLSGTFSSTKAVTVTTSSGSFTDPNMASVVPALGAELFCITPDPSNLFVQGVMGNKSTGPMANTTNIFYWPNGIDYTGAKGSLNAFGAGTGSSNVDVTIPSMKSMRSMYSSARLVSGGVKFNSLMNFSTVSGSIHIAPVYMNFNRQTTNNTMVSNGTEDPTTGEMQNGWQTVLPNSLDDVVNLPDYRQYPLSSLQSDEIVTIFKRYGEEALLFKSIATAWGMDDNSLGTLNSRYGNSDNPSSYGHYGLVVCIAGVNNAAGEPAAADTSLLELQVTTHYECEFNPASAVMTSALQSASGVSSQAPPHQPLQMAAIDNLISSIPAVRHVDDSGQQEATFLKEVASAWNGAVKVATSVGTAVDIATTLLGAFAI</sequence>
<reference evidence="1" key="1">
    <citation type="submission" date="2019-08" db="EMBL/GenBank/DDBJ databases">
        <authorList>
            <person name="Wright A.A."/>
            <person name="Harper S."/>
        </authorList>
    </citation>
    <scope>NUCLEOTIDE SEQUENCE</scope>
    <source>
        <strain evidence="1">WA1</strain>
    </source>
</reference>
<organism evidence="1">
    <name type="scientific">Apple tombus-like virus 2</name>
    <dbReference type="NCBI Taxonomy" id="2709738"/>
    <lineage>
        <taxon>Viruses</taxon>
        <taxon>Riboviria</taxon>
        <taxon>Orthornavirae</taxon>
        <taxon>Kitrinoviricota</taxon>
        <taxon>Tolucaviricetes</taxon>
        <taxon>Tolivirales</taxon>
        <taxon>Tombusviridae</taxon>
    </lineage>
</organism>
<accession>A0A6C0X1E1</accession>
<dbReference type="EMBL" id="MN386969">
    <property type="protein sequence ID" value="QIC52844.1"/>
    <property type="molecule type" value="Genomic_RNA"/>
</dbReference>